<keyword evidence="9" id="KW-0066">ATP synthesis</keyword>
<keyword evidence="4" id="KW-0138">CF(0)</keyword>
<evidence type="ECO:0000313" key="10">
    <source>
        <dbReference type="EMBL" id="KDO36223.1"/>
    </source>
</evidence>
<evidence type="ECO:0000256" key="5">
    <source>
        <dbReference type="ARBA" id="ARBA00022781"/>
    </source>
</evidence>
<dbReference type="InterPro" id="IPR006808">
    <property type="entry name" value="ATP_synth_F0_gsu_mt"/>
</dbReference>
<evidence type="ECO:0000256" key="2">
    <source>
        <dbReference type="ARBA" id="ARBA00005699"/>
    </source>
</evidence>
<evidence type="ECO:0000256" key="7">
    <source>
        <dbReference type="ARBA" id="ARBA00023128"/>
    </source>
</evidence>
<dbReference type="PANTHER" id="PTHR12386">
    <property type="entry name" value="ATP SYNTHASE SUBUNIT"/>
    <property type="match status" value="1"/>
</dbReference>
<proteinExistence type="inferred from homology"/>
<comment type="similarity">
    <text evidence="2">Belongs to the ATPase g subunit family.</text>
</comment>
<dbReference type="eggNOG" id="ENOG502RZ4A">
    <property type="taxonomic scope" value="Eukaryota"/>
</dbReference>
<reference evidence="10 11" key="1">
    <citation type="submission" date="2014-04" db="EMBL/GenBank/DDBJ databases">
        <authorList>
            <consortium name="International Citrus Genome Consortium"/>
            <person name="Gmitter F."/>
            <person name="Chen C."/>
            <person name="Farmerie W."/>
            <person name="Harkins T."/>
            <person name="Desany B."/>
            <person name="Mohiuddin M."/>
            <person name="Kodira C."/>
            <person name="Borodovsky M."/>
            <person name="Lomsadze A."/>
            <person name="Burns P."/>
            <person name="Jenkins J."/>
            <person name="Prochnik S."/>
            <person name="Shu S."/>
            <person name="Chapman J."/>
            <person name="Pitluck S."/>
            <person name="Schmutz J."/>
            <person name="Rokhsar D."/>
        </authorList>
    </citation>
    <scope>NUCLEOTIDE SEQUENCE</scope>
</reference>
<organism evidence="10 11">
    <name type="scientific">Citrus sinensis</name>
    <name type="common">Sweet orange</name>
    <name type="synonym">Citrus aurantium var. sinensis</name>
    <dbReference type="NCBI Taxonomy" id="2711"/>
    <lineage>
        <taxon>Eukaryota</taxon>
        <taxon>Viridiplantae</taxon>
        <taxon>Streptophyta</taxon>
        <taxon>Embryophyta</taxon>
        <taxon>Tracheophyta</taxon>
        <taxon>Spermatophyta</taxon>
        <taxon>Magnoliopsida</taxon>
        <taxon>eudicotyledons</taxon>
        <taxon>Gunneridae</taxon>
        <taxon>Pentapetalae</taxon>
        <taxon>rosids</taxon>
        <taxon>malvids</taxon>
        <taxon>Sapindales</taxon>
        <taxon>Rutaceae</taxon>
        <taxon>Aurantioideae</taxon>
        <taxon>Citrus</taxon>
    </lineage>
</organism>
<dbReference type="EMBL" id="KK795336">
    <property type="protein sequence ID" value="KDO36223.1"/>
    <property type="molecule type" value="Genomic_DNA"/>
</dbReference>
<accession>A0A067D0G9</accession>
<dbReference type="GO" id="GO:0031966">
    <property type="term" value="C:mitochondrial membrane"/>
    <property type="evidence" value="ECO:0007669"/>
    <property type="project" value="UniProtKB-SubCell"/>
</dbReference>
<dbReference type="GO" id="GO:0015078">
    <property type="term" value="F:proton transmembrane transporter activity"/>
    <property type="evidence" value="ECO:0007669"/>
    <property type="project" value="InterPro"/>
</dbReference>
<keyword evidence="8" id="KW-0472">Membrane</keyword>
<evidence type="ECO:0000256" key="1">
    <source>
        <dbReference type="ARBA" id="ARBA00004325"/>
    </source>
</evidence>
<dbReference type="AlphaFoldDB" id="A0A067D0G9"/>
<keyword evidence="7" id="KW-0496">Mitochondrion</keyword>
<dbReference type="KEGG" id="cit:102618851"/>
<keyword evidence="11" id="KW-1185">Reference proteome</keyword>
<evidence type="ECO:0000256" key="4">
    <source>
        <dbReference type="ARBA" id="ARBA00022547"/>
    </source>
</evidence>
<name>A0A067D0G9_CITSI</name>
<dbReference type="Pfam" id="PF04718">
    <property type="entry name" value="ATP-synt_G"/>
    <property type="match status" value="1"/>
</dbReference>
<dbReference type="GO" id="GO:0045259">
    <property type="term" value="C:proton-transporting ATP synthase complex"/>
    <property type="evidence" value="ECO:0007669"/>
    <property type="project" value="UniProtKB-KW"/>
</dbReference>
<protein>
    <submittedName>
        <fullName evidence="10">Uncharacterized protein</fullName>
    </submittedName>
</protein>
<evidence type="ECO:0000313" key="11">
    <source>
        <dbReference type="Proteomes" id="UP000027120"/>
    </source>
</evidence>
<keyword evidence="6" id="KW-0406">Ion transport</keyword>
<evidence type="ECO:0000256" key="6">
    <source>
        <dbReference type="ARBA" id="ARBA00023065"/>
    </source>
</evidence>
<comment type="subcellular location">
    <subcellularLocation>
        <location evidence="1">Mitochondrion membrane</location>
    </subcellularLocation>
</comment>
<evidence type="ECO:0000256" key="3">
    <source>
        <dbReference type="ARBA" id="ARBA00022448"/>
    </source>
</evidence>
<evidence type="ECO:0000256" key="9">
    <source>
        <dbReference type="ARBA" id="ARBA00023310"/>
    </source>
</evidence>
<keyword evidence="3" id="KW-0813">Transport</keyword>
<gene>
    <name evidence="10" type="ORF">CISIN_1g040313mg</name>
</gene>
<dbReference type="GO" id="GO:0015986">
    <property type="term" value="P:proton motive force-driven ATP synthesis"/>
    <property type="evidence" value="ECO:0000318"/>
    <property type="project" value="GO_Central"/>
</dbReference>
<sequence length="123" mass="13906">MASKLPQLQSKASQASEFFIKNGSAYIKQLLEDNKQHIKDPPNTETCQLLAKQLFYTRLASIPNRVDAFWKELDGLKQFMKNRELEMNLDNAGLAALFGVECFAWFCGGEIIGRGFTITGYHV</sequence>
<dbReference type="Proteomes" id="UP000027120">
    <property type="component" value="Unassembled WGS sequence"/>
</dbReference>
<keyword evidence="5" id="KW-0375">Hydrogen ion transport</keyword>
<dbReference type="PaxDb" id="2711-XP_006466078.1"/>
<dbReference type="STRING" id="2711.A0A067D0G9"/>
<evidence type="ECO:0000256" key="8">
    <source>
        <dbReference type="ARBA" id="ARBA00023136"/>
    </source>
</evidence>